<dbReference type="Proteomes" id="UP000646877">
    <property type="component" value="Unassembled WGS sequence"/>
</dbReference>
<evidence type="ECO:0000313" key="2">
    <source>
        <dbReference type="Proteomes" id="UP000646877"/>
    </source>
</evidence>
<accession>A0A8I2H5P1</accession>
<dbReference type="RefSeq" id="WP_193521825.1">
    <property type="nucleotide sequence ID" value="NZ_CBCSDF010000001.1"/>
</dbReference>
<sequence length="121" mass="12986">MRANTVYLVGASVVTGFDVHGFLPELHYNPSAGKPPPTMLHCADTVVGASSPRDVLIGLRGFISQFSIPQIAKNPLHCCNGFLCTWFLPELHCNLSAGKPPPNMLHCADTVVGVSSPREVF</sequence>
<comment type="caution">
    <text evidence="1">The sequence shown here is derived from an EMBL/GenBank/DDBJ whole genome shotgun (WGS) entry which is preliminary data.</text>
</comment>
<dbReference type="AlphaFoldDB" id="A0A8I2H5P1"/>
<reference evidence="1" key="1">
    <citation type="submission" date="2019-10" db="EMBL/GenBank/DDBJ databases">
        <authorList>
            <person name="Paulsen S."/>
        </authorList>
    </citation>
    <scope>NUCLEOTIDE SEQUENCE</scope>
    <source>
        <strain evidence="1">LMG 19692</strain>
    </source>
</reference>
<organism evidence="1 2">
    <name type="scientific">Pseudoalteromonas maricaloris</name>
    <dbReference type="NCBI Taxonomy" id="184924"/>
    <lineage>
        <taxon>Bacteria</taxon>
        <taxon>Pseudomonadati</taxon>
        <taxon>Pseudomonadota</taxon>
        <taxon>Gammaproteobacteria</taxon>
        <taxon>Alteromonadales</taxon>
        <taxon>Pseudoalteromonadaceae</taxon>
        <taxon>Pseudoalteromonas</taxon>
    </lineage>
</organism>
<proteinExistence type="predicted"/>
<dbReference type="EMBL" id="WEIA01000004">
    <property type="protein sequence ID" value="NLR21534.1"/>
    <property type="molecule type" value="Genomic_DNA"/>
</dbReference>
<protein>
    <submittedName>
        <fullName evidence="1">Uncharacterized protein</fullName>
    </submittedName>
</protein>
<evidence type="ECO:0000313" key="1">
    <source>
        <dbReference type="EMBL" id="NLR21534.1"/>
    </source>
</evidence>
<gene>
    <name evidence="1" type="ORF">F9Y85_09415</name>
</gene>
<name>A0A8I2H5P1_9GAMM</name>